<protein>
    <recommendedName>
        <fullName evidence="5">Protein involved in gliding motility SprE</fullName>
    </recommendedName>
</protein>
<evidence type="ECO:0000313" key="3">
    <source>
        <dbReference type="EMBL" id="MFD0977205.1"/>
    </source>
</evidence>
<dbReference type="InterPro" id="IPR019734">
    <property type="entry name" value="TPR_rpt"/>
</dbReference>
<keyword evidence="4" id="KW-1185">Reference proteome</keyword>
<keyword evidence="2" id="KW-0175">Coiled coil</keyword>
<dbReference type="RefSeq" id="WP_380739293.1">
    <property type="nucleotide sequence ID" value="NZ_JBHTJP010000035.1"/>
</dbReference>
<dbReference type="InterPro" id="IPR011990">
    <property type="entry name" value="TPR-like_helical_dom_sf"/>
</dbReference>
<reference evidence="4" key="1">
    <citation type="journal article" date="2019" name="Int. J. Syst. Evol. Microbiol.">
        <title>The Global Catalogue of Microorganisms (GCM) 10K type strain sequencing project: providing services to taxonomists for standard genome sequencing and annotation.</title>
        <authorList>
            <consortium name="The Broad Institute Genomics Platform"/>
            <consortium name="The Broad Institute Genome Sequencing Center for Infectious Disease"/>
            <person name="Wu L."/>
            <person name="Ma J."/>
        </authorList>
    </citation>
    <scope>NUCLEOTIDE SEQUENCE [LARGE SCALE GENOMIC DNA]</scope>
    <source>
        <strain evidence="4">CCUG 60898</strain>
    </source>
</reference>
<comment type="caution">
    <text evidence="3">The sequence shown here is derived from an EMBL/GenBank/DDBJ whole genome shotgun (WGS) entry which is preliminary data.</text>
</comment>
<dbReference type="SUPFAM" id="SSF48452">
    <property type="entry name" value="TPR-like"/>
    <property type="match status" value="1"/>
</dbReference>
<sequence length="834" mass="96019">MLFLAAAISGCSRKKNTFINRNWHAVTAEYNTLYNGNLALQLGIDELQQSYVDNYWTILPVERLHVSEEVMAPGENQNPNFAVAEEKAVKAIQRHSMLIDEREKNPQIDEAYLLLGQARYYDQRFVPALEAFNYILHKYPLGNTINEAKIWREKTNMRLEFNELAIKNLKKILENEKLEEENRAEALATLGQAYMNISSPDSAVTQIKKAAELTDIKKDKGRYYFITGQLYNLLEKKDSANWAFQEVIELKRRSPRIYLINAHLAQINNMEVSPAEKAVMLARLNDLAEDRENRPYLDKVYFQLAEFHYSMDSLDLAVDYYNRSLKAPSNDLYLQSLDYETLGNINFDAALFEVAGAYYDSTLQKLDPNTREYRKIKRKRDNLDDVIYYENLARSTDSILRLSAMSEEEQIAFFNSYTEDLKTKILEQTEAGSEENVAENYFEKKRTGMPGMPTPGSTFYFYNPTTVAYGKQEFFRVWGNRELTDNWRTGGGSGLATVTDTTGAGGFSEDDPRFDPQTYIARIPKDPAAIDSISSDLNFANYQLGLIYREKFGENQLAAEKLEMVLANDPEERLLIPAKYNLYKIYSEMGELARAQSLKNDIIAQAPDSRYAAILQNPESLLEDENNPTTLYQEIYKLFEKQRYSEVIVQSNELGRKYAGDEIVPKLELLKAMAKGRLYGVEGYKESLNFVSLNYPQTEEGKKAQEILNVSIPAMPSNEFTPDSLANSFKLVFPFEVSARENALEFENRLEEIIEELDYTQLKVSFDVYDPEQVFVVVHGFSSRGRTEGFKELLSVNKKYLIKQNSFYITTPNYRIIQIHKNLENYLTPQTPHY</sequence>
<evidence type="ECO:0000256" key="1">
    <source>
        <dbReference type="PROSITE-ProRule" id="PRU00339"/>
    </source>
</evidence>
<keyword evidence="1" id="KW-0802">TPR repeat</keyword>
<dbReference type="Proteomes" id="UP001597100">
    <property type="component" value="Unassembled WGS sequence"/>
</dbReference>
<organism evidence="3 4">
    <name type="scientific">Salinimicrobium gaetbulicola</name>
    <dbReference type="NCBI Taxonomy" id="999702"/>
    <lineage>
        <taxon>Bacteria</taxon>
        <taxon>Pseudomonadati</taxon>
        <taxon>Bacteroidota</taxon>
        <taxon>Flavobacteriia</taxon>
        <taxon>Flavobacteriales</taxon>
        <taxon>Flavobacteriaceae</taxon>
        <taxon>Salinimicrobium</taxon>
    </lineage>
</organism>
<gene>
    <name evidence="3" type="ORF">ACFQ1G_10415</name>
</gene>
<evidence type="ECO:0000313" key="4">
    <source>
        <dbReference type="Proteomes" id="UP001597100"/>
    </source>
</evidence>
<accession>A0ABW3IH91</accession>
<dbReference type="Gene3D" id="1.25.40.10">
    <property type="entry name" value="Tetratricopeptide repeat domain"/>
    <property type="match status" value="4"/>
</dbReference>
<evidence type="ECO:0000256" key="2">
    <source>
        <dbReference type="SAM" id="Coils"/>
    </source>
</evidence>
<dbReference type="EMBL" id="JBHTJP010000035">
    <property type="protein sequence ID" value="MFD0977205.1"/>
    <property type="molecule type" value="Genomic_DNA"/>
</dbReference>
<dbReference type="PROSITE" id="PS50005">
    <property type="entry name" value="TPR"/>
    <property type="match status" value="1"/>
</dbReference>
<feature type="repeat" description="TPR" evidence="1">
    <location>
        <begin position="298"/>
        <end position="331"/>
    </location>
</feature>
<dbReference type="SMART" id="SM00028">
    <property type="entry name" value="TPR"/>
    <property type="match status" value="3"/>
</dbReference>
<feature type="coiled-coil region" evidence="2">
    <location>
        <begin position="159"/>
        <end position="190"/>
    </location>
</feature>
<name>A0ABW3IH91_9FLAO</name>
<evidence type="ECO:0008006" key="5">
    <source>
        <dbReference type="Google" id="ProtNLM"/>
    </source>
</evidence>
<proteinExistence type="predicted"/>